<evidence type="ECO:0000256" key="2">
    <source>
        <dbReference type="SAM" id="SignalP"/>
    </source>
</evidence>
<name>B7FXJ5_PHATC</name>
<dbReference type="InterPro" id="IPR036378">
    <property type="entry name" value="FAS1_dom_sf"/>
</dbReference>
<dbReference type="InParanoid" id="B7FXJ5"/>
<dbReference type="KEGG" id="pti:PHATRDRAFT_54396"/>
<dbReference type="AlphaFoldDB" id="B7FXJ5"/>
<dbReference type="Proteomes" id="UP000000759">
    <property type="component" value="Chromosome 7"/>
</dbReference>
<organism evidence="4 5">
    <name type="scientific">Phaeodactylum tricornutum (strain CCAP 1055/1)</name>
    <dbReference type="NCBI Taxonomy" id="556484"/>
    <lineage>
        <taxon>Eukaryota</taxon>
        <taxon>Sar</taxon>
        <taxon>Stramenopiles</taxon>
        <taxon>Ochrophyta</taxon>
        <taxon>Bacillariophyta</taxon>
        <taxon>Bacillariophyceae</taxon>
        <taxon>Bacillariophycidae</taxon>
        <taxon>Naviculales</taxon>
        <taxon>Phaeodactylaceae</taxon>
        <taxon>Phaeodactylum</taxon>
    </lineage>
</organism>
<keyword evidence="5" id="KW-1185">Reference proteome</keyword>
<dbReference type="PROSITE" id="PS50213">
    <property type="entry name" value="FAS1"/>
    <property type="match status" value="2"/>
</dbReference>
<feature type="domain" description="FAS1" evidence="3">
    <location>
        <begin position="165"/>
        <end position="311"/>
    </location>
</feature>
<dbReference type="SUPFAM" id="SSF82153">
    <property type="entry name" value="FAS1 domain"/>
    <property type="match status" value="2"/>
</dbReference>
<evidence type="ECO:0000313" key="5">
    <source>
        <dbReference type="Proteomes" id="UP000000759"/>
    </source>
</evidence>
<sequence>MKACFAISVWILLWLGPQAIGAKPAQSLRSRKVLSNDNKRRKNEPLGQVVTFEELLRENGLFEVLPEVAAMSLPPTHAPTNTTPMAPTRIPKGSPTKNPSGAPTQAPIVTANTPMVNLSVSPVSAETPVRTSKSPTSVPTDIGDPTLQPTIGSIPPIEIPTGAPLQSIAFFIANTPRFSILEEALVAANLLDTFSRDIQLTVFAPNDAAFETLDLVFLEALLTNPGFGLHLFQLLTYHGILGSFPSASLTSGRELASLLDGSDLTVSIISGSIFLNTTAVVSGVSGAFPSRLIETNVQVSNGILHEMEMVLLPNFAFFYIFDVLQQGVATFSTLSSLIIQADLEQILQEKEMTVLAPNNDAFAMLPSQTFAFLQNPTNVDTLRQVLTYHLSTDVFNSLQLIDTDSLNTLEGSTVAVTAIYDPESAMLVNLFFNFVGGVRFNVLAANGIVHEIGGLLVPPNASVPGVGMFSMQAVTEYLEILASANHT</sequence>
<dbReference type="PaxDb" id="2850-Phatr54396"/>
<protein>
    <submittedName>
        <fullName evidence="4">Fasciclin domain-containing protein</fullName>
    </submittedName>
</protein>
<proteinExistence type="predicted"/>
<feature type="chain" id="PRO_5002852745" evidence="2">
    <location>
        <begin position="22"/>
        <end position="487"/>
    </location>
</feature>
<dbReference type="OrthoDB" id="286301at2759"/>
<evidence type="ECO:0000259" key="3">
    <source>
        <dbReference type="PROSITE" id="PS50213"/>
    </source>
</evidence>
<dbReference type="InterPro" id="IPR050904">
    <property type="entry name" value="Adhesion/Biosynth-related"/>
</dbReference>
<dbReference type="EMBL" id="CM000610">
    <property type="protein sequence ID" value="EEC48766.1"/>
    <property type="molecule type" value="Genomic_DNA"/>
</dbReference>
<gene>
    <name evidence="4" type="ORF">PHATRDRAFT_54396</name>
</gene>
<dbReference type="PANTHER" id="PTHR10900">
    <property type="entry name" value="PERIOSTIN-RELATED"/>
    <property type="match status" value="1"/>
</dbReference>
<accession>B7FXJ5</accession>
<dbReference type="eggNOG" id="KOG1437">
    <property type="taxonomic scope" value="Eukaryota"/>
</dbReference>
<keyword evidence="2" id="KW-0732">Signal</keyword>
<dbReference type="SMR" id="B7FXJ5"/>
<feature type="region of interest" description="Disordered" evidence="1">
    <location>
        <begin position="122"/>
        <end position="145"/>
    </location>
</feature>
<dbReference type="GeneID" id="7200495"/>
<reference evidence="4 5" key="1">
    <citation type="journal article" date="2008" name="Nature">
        <title>The Phaeodactylum genome reveals the evolutionary history of diatom genomes.</title>
        <authorList>
            <person name="Bowler C."/>
            <person name="Allen A.E."/>
            <person name="Badger J.H."/>
            <person name="Grimwood J."/>
            <person name="Jabbari K."/>
            <person name="Kuo A."/>
            <person name="Maheswari U."/>
            <person name="Martens C."/>
            <person name="Maumus F."/>
            <person name="Otillar R.P."/>
            <person name="Rayko E."/>
            <person name="Salamov A."/>
            <person name="Vandepoele K."/>
            <person name="Beszteri B."/>
            <person name="Gruber A."/>
            <person name="Heijde M."/>
            <person name="Katinka M."/>
            <person name="Mock T."/>
            <person name="Valentin K."/>
            <person name="Verret F."/>
            <person name="Berges J.A."/>
            <person name="Brownlee C."/>
            <person name="Cadoret J.P."/>
            <person name="Chiovitti A."/>
            <person name="Choi C.J."/>
            <person name="Coesel S."/>
            <person name="De Martino A."/>
            <person name="Detter J.C."/>
            <person name="Durkin C."/>
            <person name="Falciatore A."/>
            <person name="Fournet J."/>
            <person name="Haruta M."/>
            <person name="Huysman M.J."/>
            <person name="Jenkins B.D."/>
            <person name="Jiroutova K."/>
            <person name="Jorgensen R.E."/>
            <person name="Joubert Y."/>
            <person name="Kaplan A."/>
            <person name="Kroger N."/>
            <person name="Kroth P.G."/>
            <person name="La Roche J."/>
            <person name="Lindquist E."/>
            <person name="Lommer M."/>
            <person name="Martin-Jezequel V."/>
            <person name="Lopez P.J."/>
            <person name="Lucas S."/>
            <person name="Mangogna M."/>
            <person name="McGinnis K."/>
            <person name="Medlin L.K."/>
            <person name="Montsant A."/>
            <person name="Oudot-Le Secq M.P."/>
            <person name="Napoli C."/>
            <person name="Obornik M."/>
            <person name="Parker M.S."/>
            <person name="Petit J.L."/>
            <person name="Porcel B.M."/>
            <person name="Poulsen N."/>
            <person name="Robison M."/>
            <person name="Rychlewski L."/>
            <person name="Rynearson T.A."/>
            <person name="Schmutz J."/>
            <person name="Shapiro H."/>
            <person name="Siaut M."/>
            <person name="Stanley M."/>
            <person name="Sussman M.R."/>
            <person name="Taylor A.R."/>
            <person name="Vardi A."/>
            <person name="von Dassow P."/>
            <person name="Vyverman W."/>
            <person name="Willis A."/>
            <person name="Wyrwicz L.S."/>
            <person name="Rokhsar D.S."/>
            <person name="Weissenbach J."/>
            <person name="Armbrust E.V."/>
            <person name="Green B.R."/>
            <person name="Van de Peer Y."/>
            <person name="Grigoriev I.V."/>
        </authorList>
    </citation>
    <scope>NUCLEOTIDE SEQUENCE [LARGE SCALE GENOMIC DNA]</scope>
    <source>
        <strain evidence="4 5">CCAP 1055/1</strain>
    </source>
</reference>
<dbReference type="Gene3D" id="2.30.180.10">
    <property type="entry name" value="FAS1 domain"/>
    <property type="match status" value="2"/>
</dbReference>
<feature type="compositionally biased region" description="Polar residues" evidence="1">
    <location>
        <begin position="122"/>
        <end position="139"/>
    </location>
</feature>
<reference evidence="5" key="2">
    <citation type="submission" date="2008-08" db="EMBL/GenBank/DDBJ databases">
        <authorList>
            <consortium name="Diatom Consortium"/>
            <person name="Grigoriev I."/>
            <person name="Grimwood J."/>
            <person name="Kuo A."/>
            <person name="Otillar R.P."/>
            <person name="Salamov A."/>
            <person name="Detter J.C."/>
            <person name="Lindquist E."/>
            <person name="Shapiro H."/>
            <person name="Lucas S."/>
            <person name="Glavina del Rio T."/>
            <person name="Pitluck S."/>
            <person name="Rokhsar D."/>
            <person name="Bowler C."/>
        </authorList>
    </citation>
    <scope>GENOME REANNOTATION</scope>
    <source>
        <strain evidence="5">CCAP 1055/1</strain>
    </source>
</reference>
<feature type="signal peptide" evidence="2">
    <location>
        <begin position="1"/>
        <end position="21"/>
    </location>
</feature>
<dbReference type="RefSeq" id="XP_002179780.1">
    <property type="nucleotide sequence ID" value="XM_002179744.1"/>
</dbReference>
<evidence type="ECO:0000256" key="1">
    <source>
        <dbReference type="SAM" id="MobiDB-lite"/>
    </source>
</evidence>
<dbReference type="PANTHER" id="PTHR10900:SF77">
    <property type="entry name" value="FI19380P1"/>
    <property type="match status" value="1"/>
</dbReference>
<evidence type="ECO:0000313" key="4">
    <source>
        <dbReference type="EMBL" id="EEC48766.1"/>
    </source>
</evidence>
<dbReference type="SMART" id="SM00554">
    <property type="entry name" value="FAS1"/>
    <property type="match status" value="2"/>
</dbReference>
<feature type="domain" description="FAS1" evidence="3">
    <location>
        <begin position="318"/>
        <end position="456"/>
    </location>
</feature>
<dbReference type="InterPro" id="IPR000782">
    <property type="entry name" value="FAS1_domain"/>
</dbReference>
<dbReference type="Pfam" id="PF02469">
    <property type="entry name" value="Fasciclin"/>
    <property type="match status" value="2"/>
</dbReference>